<gene>
    <name evidence="1" type="ORF">SCHPADRAFT_754351</name>
</gene>
<proteinExistence type="predicted"/>
<protein>
    <submittedName>
        <fullName evidence="1">Uncharacterized protein</fullName>
    </submittedName>
</protein>
<dbReference type="InParanoid" id="A0A0H2QY28"/>
<reference evidence="1 2" key="1">
    <citation type="submission" date="2015-04" db="EMBL/GenBank/DDBJ databases">
        <title>Complete genome sequence of Schizopora paradoxa KUC8140, a cosmopolitan wood degrader in East Asia.</title>
        <authorList>
            <consortium name="DOE Joint Genome Institute"/>
            <person name="Min B."/>
            <person name="Park H."/>
            <person name="Jang Y."/>
            <person name="Kim J.-J."/>
            <person name="Kim K.H."/>
            <person name="Pangilinan J."/>
            <person name="Lipzen A."/>
            <person name="Riley R."/>
            <person name="Grigoriev I.V."/>
            <person name="Spatafora J.W."/>
            <person name="Choi I.-G."/>
        </authorList>
    </citation>
    <scope>NUCLEOTIDE SEQUENCE [LARGE SCALE GENOMIC DNA]</scope>
    <source>
        <strain evidence="1 2">KUC8140</strain>
    </source>
</reference>
<sequence>MTIVSLPCVSFPYVASSPPAHYTLTPVIPSNLEPLSACVYESVSAVRPLSMYTVEPSLGSCLLPPSSARQRRTASGTSVCLHRNVVNSRL</sequence>
<organism evidence="1 2">
    <name type="scientific">Schizopora paradoxa</name>
    <dbReference type="NCBI Taxonomy" id="27342"/>
    <lineage>
        <taxon>Eukaryota</taxon>
        <taxon>Fungi</taxon>
        <taxon>Dikarya</taxon>
        <taxon>Basidiomycota</taxon>
        <taxon>Agaricomycotina</taxon>
        <taxon>Agaricomycetes</taxon>
        <taxon>Hymenochaetales</taxon>
        <taxon>Schizoporaceae</taxon>
        <taxon>Schizopora</taxon>
    </lineage>
</organism>
<evidence type="ECO:0000313" key="2">
    <source>
        <dbReference type="Proteomes" id="UP000053477"/>
    </source>
</evidence>
<name>A0A0H2QY28_9AGAM</name>
<dbReference type="AlphaFoldDB" id="A0A0H2QY28"/>
<keyword evidence="2" id="KW-1185">Reference proteome</keyword>
<evidence type="ECO:0000313" key="1">
    <source>
        <dbReference type="EMBL" id="KLO04455.1"/>
    </source>
</evidence>
<dbReference type="Proteomes" id="UP000053477">
    <property type="component" value="Unassembled WGS sequence"/>
</dbReference>
<accession>A0A0H2QY28</accession>
<dbReference type="EMBL" id="KQ086536">
    <property type="protein sequence ID" value="KLO04455.1"/>
    <property type="molecule type" value="Genomic_DNA"/>
</dbReference>